<dbReference type="EMBL" id="AYKW01000001">
    <property type="protein sequence ID" value="PIL37337.1"/>
    <property type="molecule type" value="Genomic_DNA"/>
</dbReference>
<evidence type="ECO:0000313" key="4">
    <source>
        <dbReference type="Proteomes" id="UP000230002"/>
    </source>
</evidence>
<dbReference type="AlphaFoldDB" id="A0A2G8SU92"/>
<dbReference type="Proteomes" id="UP000230002">
    <property type="component" value="Unassembled WGS sequence"/>
</dbReference>
<dbReference type="STRING" id="1077348.A0A2G8SU92"/>
<gene>
    <name evidence="3" type="ORF">GSI_01030</name>
</gene>
<reference evidence="3 4" key="1">
    <citation type="journal article" date="2015" name="Sci. Rep.">
        <title>Chromosome-level genome map provides insights into diverse defense mechanisms in the medicinal fungus Ganoderma sinense.</title>
        <authorList>
            <person name="Zhu Y."/>
            <person name="Xu J."/>
            <person name="Sun C."/>
            <person name="Zhou S."/>
            <person name="Xu H."/>
            <person name="Nelson D.R."/>
            <person name="Qian J."/>
            <person name="Song J."/>
            <person name="Luo H."/>
            <person name="Xiang L."/>
            <person name="Li Y."/>
            <person name="Xu Z."/>
            <person name="Ji A."/>
            <person name="Wang L."/>
            <person name="Lu S."/>
            <person name="Hayward A."/>
            <person name="Sun W."/>
            <person name="Li X."/>
            <person name="Schwartz D.C."/>
            <person name="Wang Y."/>
            <person name="Chen S."/>
        </authorList>
    </citation>
    <scope>NUCLEOTIDE SEQUENCE [LARGE SCALE GENOMIC DNA]</scope>
    <source>
        <strain evidence="3 4">ZZ0214-1</strain>
    </source>
</reference>
<feature type="compositionally biased region" description="Low complexity" evidence="1">
    <location>
        <begin position="287"/>
        <end position="297"/>
    </location>
</feature>
<dbReference type="OrthoDB" id="3265734at2759"/>
<feature type="compositionally biased region" description="Basic and acidic residues" evidence="1">
    <location>
        <begin position="341"/>
        <end position="350"/>
    </location>
</feature>
<name>A0A2G8SU92_9APHY</name>
<evidence type="ECO:0000256" key="2">
    <source>
        <dbReference type="SAM" id="Phobius"/>
    </source>
</evidence>
<feature type="compositionally biased region" description="Polar residues" evidence="1">
    <location>
        <begin position="237"/>
        <end position="246"/>
    </location>
</feature>
<evidence type="ECO:0000256" key="1">
    <source>
        <dbReference type="SAM" id="MobiDB-lite"/>
    </source>
</evidence>
<dbReference type="Gene3D" id="2.60.120.260">
    <property type="entry name" value="Galactose-binding domain-like"/>
    <property type="match status" value="1"/>
</dbReference>
<organism evidence="3 4">
    <name type="scientific">Ganoderma sinense ZZ0214-1</name>
    <dbReference type="NCBI Taxonomy" id="1077348"/>
    <lineage>
        <taxon>Eukaryota</taxon>
        <taxon>Fungi</taxon>
        <taxon>Dikarya</taxon>
        <taxon>Basidiomycota</taxon>
        <taxon>Agaricomycotina</taxon>
        <taxon>Agaricomycetes</taxon>
        <taxon>Polyporales</taxon>
        <taxon>Polyporaceae</taxon>
        <taxon>Ganoderma</taxon>
    </lineage>
</organism>
<sequence>MASDSFYAVDDHDTQSINYQTPDLWFPASLNDKQAVAGTITSGVAGAKASFRFTGSAIAVYGIASTVNNSGPPAVQFSLNGKTVQITVAPNNGSVDFSFPFLAVPSIQSGQHLLEMDVLNATRQYPFALDVIIYKPSSGVTPATSQSIITTMLPTPTGKSVNGSSNGKFTAPVGAIVGGVVGGVAVLVAAGVAIWFLCFRRRNRAGKSYLFASARRPGDLLDEQEPKPAPYTGPVPSHSTALLTPGSQSPPPQSAHSAVMSTYSTYDGYQAPQFGYPSSEAPTSEFGSGSSSISGSSRTPLLHLVTGAQRQTTSPNQPGRSKAAEAGLLSVPQQAMFHADSGIRFDDHGRPQSTVTGSSSGANDLGDMPPSYTPS</sequence>
<keyword evidence="4" id="KW-1185">Reference proteome</keyword>
<comment type="caution">
    <text evidence="3">The sequence shown here is derived from an EMBL/GenBank/DDBJ whole genome shotgun (WGS) entry which is preliminary data.</text>
</comment>
<accession>A0A2G8SU92</accession>
<protein>
    <submittedName>
        <fullName evidence="3">Uncharacterized protein</fullName>
    </submittedName>
</protein>
<keyword evidence="2" id="KW-0812">Transmembrane</keyword>
<feature type="region of interest" description="Disordered" evidence="1">
    <location>
        <begin position="220"/>
        <end position="258"/>
    </location>
</feature>
<feature type="region of interest" description="Disordered" evidence="1">
    <location>
        <begin position="338"/>
        <end position="375"/>
    </location>
</feature>
<feature type="region of interest" description="Disordered" evidence="1">
    <location>
        <begin position="274"/>
        <end position="298"/>
    </location>
</feature>
<keyword evidence="2" id="KW-1133">Transmembrane helix</keyword>
<proteinExistence type="predicted"/>
<evidence type="ECO:0000313" key="3">
    <source>
        <dbReference type="EMBL" id="PIL37337.1"/>
    </source>
</evidence>
<feature type="transmembrane region" description="Helical" evidence="2">
    <location>
        <begin position="173"/>
        <end position="198"/>
    </location>
</feature>
<feature type="compositionally biased region" description="Polar residues" evidence="1">
    <location>
        <begin position="351"/>
        <end position="362"/>
    </location>
</feature>
<keyword evidence="2" id="KW-0472">Membrane</keyword>